<dbReference type="InterPro" id="IPR028082">
    <property type="entry name" value="Peripla_BP_I"/>
</dbReference>
<evidence type="ECO:0000313" key="3">
    <source>
        <dbReference type="Proteomes" id="UP000198688"/>
    </source>
</evidence>
<evidence type="ECO:0000313" key="2">
    <source>
        <dbReference type="EMBL" id="SDT59456.1"/>
    </source>
</evidence>
<protein>
    <submittedName>
        <fullName evidence="2">ABC-type branched-chain amino acid transport system, substrate-binding protein</fullName>
    </submittedName>
</protein>
<organism evidence="2 3">
    <name type="scientific">Actinoplanes derwentensis</name>
    <dbReference type="NCBI Taxonomy" id="113562"/>
    <lineage>
        <taxon>Bacteria</taxon>
        <taxon>Bacillati</taxon>
        <taxon>Actinomycetota</taxon>
        <taxon>Actinomycetes</taxon>
        <taxon>Micromonosporales</taxon>
        <taxon>Micromonosporaceae</taxon>
        <taxon>Actinoplanes</taxon>
    </lineage>
</organism>
<name>A0A1H2BNV6_9ACTN</name>
<proteinExistence type="predicted"/>
<accession>A0A1H2BNV6</accession>
<dbReference type="STRING" id="113562.SAMN04489716_4739"/>
<dbReference type="AlphaFoldDB" id="A0A1H2BNV6"/>
<dbReference type="Gene3D" id="3.40.50.2300">
    <property type="match status" value="2"/>
</dbReference>
<reference evidence="2 3" key="1">
    <citation type="submission" date="2016-10" db="EMBL/GenBank/DDBJ databases">
        <authorList>
            <person name="de Groot N.N."/>
        </authorList>
    </citation>
    <scope>NUCLEOTIDE SEQUENCE [LARGE SCALE GENOMIC DNA]</scope>
    <source>
        <strain evidence="2 3">DSM 43941</strain>
    </source>
</reference>
<dbReference type="CDD" id="cd06268">
    <property type="entry name" value="PBP1_ABC_transporter_LIVBP-like"/>
    <property type="match status" value="1"/>
</dbReference>
<feature type="region of interest" description="Disordered" evidence="1">
    <location>
        <begin position="97"/>
        <end position="120"/>
    </location>
</feature>
<keyword evidence="3" id="KW-1185">Reference proteome</keyword>
<sequence length="921" mass="101262">MVRGHWHAGKEQTRGIQFQGAPQLLKLIEWLVQRPWRYGAERPLPIIGLIRPVAGGPDPLDGIAEWLRSARFTPWARTGTRLVQRPAVLWDEQAGCEDQAGGEDQAAPPPEARAESVTDRPPTVEDLLDVAVKGLAADGAGWRLRFPHYGLALWLVHLRPIQPKSPDKEREAIAGQLQRHLRQRLENTAYLEGLADAVGDFPWWVRLSSRIVPRLGLLFMRGTWRPPRWFARHRLNQAGSFYDMARDFANSEKRCGLTEAERRQRRDVVDQLLVDAFLQDLRVAHRRRSLFGAGRRRTTYPVLLVESDSVQAAQLVRLIEKAGFVPGQRRPGHPRSEPLLVVTNPVTDGSPAPFAPGDARMAYQEWAEEQRHASREGRSTLALRLPVETERPGDWAELGRVGLPRRRLPWMSSVLPLLLVVALVAVPWANGRRCEAWWWPMTGNTLQREKLDSDGTTTQCIGLADDRHRFFAGRPPHADDEVAGKLRAVEELIARTNRKVLEHPHEADRHPVTIVYLSTLTNTTLGGYQAALEELRGLALGQQQALTTQAPILLRLANGGDQMRYGGTAARLIANAADRLNVVAVVGLGVSRRGTEEAIRVLDGERIPTLATLLTADDLNKAVMTYHQIAPSNRREAAVAAFYAKQKLGVAAAAVYYSGDAEDLYSTGLAHDVHQEFEARGIRILERIPYGAGGKDASNLGSRACAEQARARKGRAVPDDYLVFFAGRPDDFENFLSGLSASCERNPPRILAGDAITEFVLSGGLAKHPRLALHYMSPASSRMWGADCAAIRRTELFFIEYEKAGYGDACTEGQAARAMFGWDALETVRTAIVQVRGSSSKAPINGTSLLQGIGMLTGVNAVDGVTGEIDYSGAAGNPWLPANKLMLVMRADAGGGTELELLCATTRVPGHDPGCPSDGVR</sequence>
<dbReference type="EMBL" id="LT629758">
    <property type="protein sequence ID" value="SDT59456.1"/>
    <property type="molecule type" value="Genomic_DNA"/>
</dbReference>
<gene>
    <name evidence="2" type="ORF">SAMN04489716_4739</name>
</gene>
<dbReference type="Proteomes" id="UP000198688">
    <property type="component" value="Chromosome I"/>
</dbReference>
<evidence type="ECO:0000256" key="1">
    <source>
        <dbReference type="SAM" id="MobiDB-lite"/>
    </source>
</evidence>
<dbReference type="SUPFAM" id="SSF53822">
    <property type="entry name" value="Periplasmic binding protein-like I"/>
    <property type="match status" value="1"/>
</dbReference>